<name>A0A4R1N5A3_9FIRM</name>
<dbReference type="AlphaFoldDB" id="A0A4R1N5A3"/>
<evidence type="ECO:0000313" key="1">
    <source>
        <dbReference type="EMBL" id="TCK97783.1"/>
    </source>
</evidence>
<proteinExistence type="predicted"/>
<dbReference type="Pfam" id="PF09582">
    <property type="entry name" value="AnfO_nitrog"/>
    <property type="match status" value="1"/>
</dbReference>
<dbReference type="Proteomes" id="UP000294545">
    <property type="component" value="Unassembled WGS sequence"/>
</dbReference>
<dbReference type="EMBL" id="SMGQ01000011">
    <property type="protein sequence ID" value="TCK97783.1"/>
    <property type="molecule type" value="Genomic_DNA"/>
</dbReference>
<organism evidence="1 2">
    <name type="scientific">Natranaerovirga hydrolytica</name>
    <dbReference type="NCBI Taxonomy" id="680378"/>
    <lineage>
        <taxon>Bacteria</taxon>
        <taxon>Bacillati</taxon>
        <taxon>Bacillota</taxon>
        <taxon>Clostridia</taxon>
        <taxon>Lachnospirales</taxon>
        <taxon>Natranaerovirgaceae</taxon>
        <taxon>Natranaerovirga</taxon>
    </lineage>
</organism>
<comment type="caution">
    <text evidence="1">The sequence shown here is derived from an EMBL/GenBank/DDBJ whole genome shotgun (WGS) entry which is preliminary data.</text>
</comment>
<dbReference type="RefSeq" id="WP_165868468.1">
    <property type="nucleotide sequence ID" value="NZ_SMGQ01000011.1"/>
</dbReference>
<evidence type="ECO:0000313" key="2">
    <source>
        <dbReference type="Proteomes" id="UP000294545"/>
    </source>
</evidence>
<sequence length="210" mass="24431">MKIAVFLSDKGHTIPFDKEGIVKIFEKNKHIWTVYKEIPFEVDKSKGIQGVRQQIKEIVNLLEKSHAVVAAKVTGLPYTILEMEGYNIWEIEGKPNEFLEYVLEEEQKESLKEKDGSKESVVISMPQKINTNGDYYINLKEEQEKNSAVTSKQLLLPFLKKAIFYQLEVICGHIPPWFEKEFESLGLDKEVEKINDNEYKVMITRKTFKN</sequence>
<accession>A0A4R1N5A3</accession>
<protein>
    <submittedName>
        <fullName evidence="1">Fe-only nitrogenase accessory protein AnfO</fullName>
    </submittedName>
</protein>
<dbReference type="InterPro" id="IPR014287">
    <property type="entry name" value="Nase_Fe-Fe_AnfO"/>
</dbReference>
<keyword evidence="2" id="KW-1185">Reference proteome</keyword>
<gene>
    <name evidence="1" type="ORF">EDC19_0185</name>
</gene>
<dbReference type="NCBIfam" id="TIGR02940">
    <property type="entry name" value="anfO_nitrog"/>
    <property type="match status" value="1"/>
</dbReference>
<reference evidence="1 2" key="1">
    <citation type="submission" date="2019-03" db="EMBL/GenBank/DDBJ databases">
        <title>Genomic Encyclopedia of Type Strains, Phase IV (KMG-IV): sequencing the most valuable type-strain genomes for metagenomic binning, comparative biology and taxonomic classification.</title>
        <authorList>
            <person name="Goeker M."/>
        </authorList>
    </citation>
    <scope>NUCLEOTIDE SEQUENCE [LARGE SCALE GENOMIC DNA]</scope>
    <source>
        <strain evidence="1 2">DSM 24176</strain>
    </source>
</reference>